<evidence type="ECO:0000313" key="4">
    <source>
        <dbReference type="Proteomes" id="UP000603904"/>
    </source>
</evidence>
<reference evidence="3 4" key="1">
    <citation type="submission" date="2021-01" db="EMBL/GenBank/DDBJ databases">
        <title>Whole genome shotgun sequence of Microbispora corallina NBRC 16416.</title>
        <authorList>
            <person name="Komaki H."/>
            <person name="Tamura T."/>
        </authorList>
    </citation>
    <scope>NUCLEOTIDE SEQUENCE [LARGE SCALE GENOMIC DNA]</scope>
    <source>
        <strain evidence="3 4">NBRC 16416</strain>
    </source>
</reference>
<gene>
    <name evidence="3" type="ORF">Mco01_53370</name>
</gene>
<dbReference type="EMBL" id="BOOC01000030">
    <property type="protein sequence ID" value="GIH42337.1"/>
    <property type="molecule type" value="Genomic_DNA"/>
</dbReference>
<proteinExistence type="predicted"/>
<dbReference type="InterPro" id="IPR013595">
    <property type="entry name" value="Pept_S33_TAP-like_C"/>
</dbReference>
<feature type="domain" description="Peptidase S33 tripeptidyl aminopeptidase-like C-terminal" evidence="2">
    <location>
        <begin position="2"/>
        <end position="89"/>
    </location>
</feature>
<accession>A0ABQ4G5L5</accession>
<comment type="caution">
    <text evidence="3">The sequence shown here is derived from an EMBL/GenBank/DDBJ whole genome shotgun (WGS) entry which is preliminary data.</text>
</comment>
<dbReference type="Pfam" id="PF08386">
    <property type="entry name" value="Abhydrolase_4"/>
    <property type="match status" value="1"/>
</dbReference>
<dbReference type="RefSeq" id="WP_204059566.1">
    <property type="nucleotide sequence ID" value="NZ_BAAAGP010000017.1"/>
</dbReference>
<evidence type="ECO:0000256" key="1">
    <source>
        <dbReference type="SAM" id="MobiDB-lite"/>
    </source>
</evidence>
<dbReference type="Proteomes" id="UP000603904">
    <property type="component" value="Unassembled WGS sequence"/>
</dbReference>
<sequence>MCSVWPVAGDDRAGHVDAGGSNPIVVVGTANDPATPYQWAPRPAAQLRTGVLLTLNGEGHGVYGQNARIDNAVNGYLLDGKVPPSRTRCG</sequence>
<name>A0ABQ4G5L5_9ACTN</name>
<evidence type="ECO:0000313" key="3">
    <source>
        <dbReference type="EMBL" id="GIH42337.1"/>
    </source>
</evidence>
<organism evidence="3 4">
    <name type="scientific">Microbispora corallina</name>
    <dbReference type="NCBI Taxonomy" id="83302"/>
    <lineage>
        <taxon>Bacteria</taxon>
        <taxon>Bacillati</taxon>
        <taxon>Actinomycetota</taxon>
        <taxon>Actinomycetes</taxon>
        <taxon>Streptosporangiales</taxon>
        <taxon>Streptosporangiaceae</taxon>
        <taxon>Microbispora</taxon>
    </lineage>
</organism>
<keyword evidence="4" id="KW-1185">Reference proteome</keyword>
<protein>
    <recommendedName>
        <fullName evidence="2">Peptidase S33 tripeptidyl aminopeptidase-like C-terminal domain-containing protein</fullName>
    </recommendedName>
</protein>
<evidence type="ECO:0000259" key="2">
    <source>
        <dbReference type="Pfam" id="PF08386"/>
    </source>
</evidence>
<feature type="region of interest" description="Disordered" evidence="1">
    <location>
        <begin position="1"/>
        <end position="21"/>
    </location>
</feature>